<evidence type="ECO:0000256" key="3">
    <source>
        <dbReference type="ARBA" id="ARBA00022448"/>
    </source>
</evidence>
<dbReference type="InterPro" id="IPR039424">
    <property type="entry name" value="SBP_5"/>
</dbReference>
<dbReference type="Pfam" id="PF00496">
    <property type="entry name" value="SBP_bac_5"/>
    <property type="match status" value="1"/>
</dbReference>
<dbReference type="Gene3D" id="3.40.190.10">
    <property type="entry name" value="Periplasmic binding protein-like II"/>
    <property type="match status" value="1"/>
</dbReference>
<evidence type="ECO:0000256" key="5">
    <source>
        <dbReference type="SAM" id="SignalP"/>
    </source>
</evidence>
<keyword evidence="8" id="KW-1185">Reference proteome</keyword>
<gene>
    <name evidence="7" type="ORF">GHK86_00955</name>
</gene>
<evidence type="ECO:0000256" key="4">
    <source>
        <dbReference type="ARBA" id="ARBA00022729"/>
    </source>
</evidence>
<reference evidence="7 8" key="1">
    <citation type="submission" date="2019-11" db="EMBL/GenBank/DDBJ databases">
        <title>Acidiferrimicrobium australis gen. nov., sp. nov., an acidophilic and obligately heterotrophic, member of the Actinobacteria that catalyses dissimilatory oxido- reduction of iron isolated from metal-rich acidic water in Chile.</title>
        <authorList>
            <person name="Gonzalez D."/>
            <person name="Huber K."/>
            <person name="Hedrich S."/>
            <person name="Rojas-Villalobos C."/>
            <person name="Quatrini R."/>
            <person name="Dinamarca M.A."/>
            <person name="Schwarz A."/>
            <person name="Canales C."/>
            <person name="Nancucheo I."/>
        </authorList>
    </citation>
    <scope>NUCLEOTIDE SEQUENCE [LARGE SCALE GENOMIC DNA]</scope>
    <source>
        <strain evidence="7 8">USS-CCA1</strain>
    </source>
</reference>
<feature type="chain" id="PRO_5046245799" description="Solute-binding protein family 5 domain-containing protein" evidence="5">
    <location>
        <begin position="31"/>
        <end position="612"/>
    </location>
</feature>
<evidence type="ECO:0000259" key="6">
    <source>
        <dbReference type="Pfam" id="PF00496"/>
    </source>
</evidence>
<dbReference type="InterPro" id="IPR000914">
    <property type="entry name" value="SBP_5_dom"/>
</dbReference>
<dbReference type="Gene3D" id="3.10.105.10">
    <property type="entry name" value="Dipeptide-binding Protein, Domain 3"/>
    <property type="match status" value="1"/>
</dbReference>
<evidence type="ECO:0000313" key="8">
    <source>
        <dbReference type="Proteomes" id="UP000437736"/>
    </source>
</evidence>
<proteinExistence type="inferred from homology"/>
<comment type="similarity">
    <text evidence="2">Belongs to the bacterial solute-binding protein 5 family.</text>
</comment>
<dbReference type="PROSITE" id="PS51257">
    <property type="entry name" value="PROKAR_LIPOPROTEIN"/>
    <property type="match status" value="1"/>
</dbReference>
<evidence type="ECO:0000256" key="1">
    <source>
        <dbReference type="ARBA" id="ARBA00004196"/>
    </source>
</evidence>
<evidence type="ECO:0000313" key="7">
    <source>
        <dbReference type="EMBL" id="MST31301.1"/>
    </source>
</evidence>
<feature type="signal peptide" evidence="5">
    <location>
        <begin position="1"/>
        <end position="30"/>
    </location>
</feature>
<protein>
    <recommendedName>
        <fullName evidence="6">Solute-binding protein family 5 domain-containing protein</fullName>
    </recommendedName>
</protein>
<dbReference type="EMBL" id="WJHE01000034">
    <property type="protein sequence ID" value="MST31301.1"/>
    <property type="molecule type" value="Genomic_DNA"/>
</dbReference>
<evidence type="ECO:0000256" key="2">
    <source>
        <dbReference type="ARBA" id="ARBA00005695"/>
    </source>
</evidence>
<dbReference type="PANTHER" id="PTHR30290:SF10">
    <property type="entry name" value="PERIPLASMIC OLIGOPEPTIDE-BINDING PROTEIN-RELATED"/>
    <property type="match status" value="1"/>
</dbReference>
<keyword evidence="3" id="KW-0813">Transport</keyword>
<keyword evidence="4 5" id="KW-0732">Signal</keyword>
<dbReference type="Proteomes" id="UP000437736">
    <property type="component" value="Unassembled WGS sequence"/>
</dbReference>
<name>A0ABW9QPL9_9ACTN</name>
<comment type="subcellular location">
    <subcellularLocation>
        <location evidence="1">Cell envelope</location>
    </subcellularLocation>
</comment>
<accession>A0ABW9QPL9</accession>
<dbReference type="PANTHER" id="PTHR30290">
    <property type="entry name" value="PERIPLASMIC BINDING COMPONENT OF ABC TRANSPORTER"/>
    <property type="match status" value="1"/>
</dbReference>
<sequence>MSSARSRSLRLPAVLLAVGLLAAACGSATGAAAKSRRAAPARATAVAGGTATYALQPTDTFNWIFPYESSAGEEPWVLAADENMWMPLYFEGSGNQPTIDQSLSLAYPPVFSDHDRTITIRLKPRTWSDGKPVTTRDVQFALDLLKAGESRVATYTPGQFPDNVASVDYVSRTTFVLHMKQSYSQQWLLDDELVQIFPMPQHAWDRESAGGPVGNDDLTPAGAKKVFDFLYGQSEHLATYATNPLWKVVDGAWYLTSYSAATGQMTMTARASYRGPQRPHLHKVVFDVFTSDTAEVDALRNGTVDYGYIPYSDLGLKSYFQSHGYTVAPWNTDYVQDAELGYTGPYAKFVKQLYIRQALQHLIDERLYLDTALHHTGQLTYGPAPDIAGDVWASPQERTDPDPYSVAAAAKLLDGHGWKKGAGGYLTCRQPGTGARQCGAGIAAGTPLRLLMDYTTPSASTAAQAEAFATAAKAAGVDIVLAPESATTMFSVDGVCPPGPCNFAIALYPLWFQNYGDMSILPIGDAQYAKGNYYGGGYYSPRYQQLLQQAVTHSGISSIYAAEDYLSRNVASLWFPTGDNQISVVSDKLHGWRPQQVFGNWLQSRWYFTKAG</sequence>
<organism evidence="7 8">
    <name type="scientific">Acidiferrimicrobium australe</name>
    <dbReference type="NCBI Taxonomy" id="2664430"/>
    <lineage>
        <taxon>Bacteria</taxon>
        <taxon>Bacillati</taxon>
        <taxon>Actinomycetota</taxon>
        <taxon>Acidimicrobiia</taxon>
        <taxon>Acidimicrobiales</taxon>
        <taxon>Acidimicrobiaceae</taxon>
        <taxon>Acidiferrimicrobium</taxon>
    </lineage>
</organism>
<feature type="domain" description="Solute-binding protein family 5" evidence="6">
    <location>
        <begin position="111"/>
        <end position="487"/>
    </location>
</feature>
<dbReference type="SUPFAM" id="SSF53850">
    <property type="entry name" value="Periplasmic binding protein-like II"/>
    <property type="match status" value="1"/>
</dbReference>
<comment type="caution">
    <text evidence="7">The sequence shown here is derived from an EMBL/GenBank/DDBJ whole genome shotgun (WGS) entry which is preliminary data.</text>
</comment>